<name>M5RGB4_9BACT</name>
<dbReference type="Gene3D" id="3.50.50.60">
    <property type="entry name" value="FAD/NAD(P)-binding domain"/>
    <property type="match status" value="1"/>
</dbReference>
<keyword evidence="3" id="KW-0408">Iron</keyword>
<keyword evidence="1" id="KW-0001">2Fe-2S</keyword>
<keyword evidence="2" id="KW-0479">Metal-binding</keyword>
<evidence type="ECO:0000259" key="6">
    <source>
        <dbReference type="PROSITE" id="PS51296"/>
    </source>
</evidence>
<dbReference type="GO" id="GO:0051537">
    <property type="term" value="F:2 iron, 2 sulfur cluster binding"/>
    <property type="evidence" value="ECO:0007669"/>
    <property type="project" value="UniProtKB-KW"/>
</dbReference>
<evidence type="ECO:0000256" key="1">
    <source>
        <dbReference type="ARBA" id="ARBA00022714"/>
    </source>
</evidence>
<evidence type="ECO:0000256" key="5">
    <source>
        <dbReference type="SAM" id="Phobius"/>
    </source>
</evidence>
<dbReference type="PANTHER" id="PTHR13847">
    <property type="entry name" value="SARCOSINE DEHYDROGENASE-RELATED"/>
    <property type="match status" value="1"/>
</dbReference>
<dbReference type="Proteomes" id="UP000011991">
    <property type="component" value="Unassembled WGS sequence"/>
</dbReference>
<dbReference type="InterPro" id="IPR036922">
    <property type="entry name" value="Rieske_2Fe-2S_sf"/>
</dbReference>
<feature type="transmembrane region" description="Helical" evidence="5">
    <location>
        <begin position="362"/>
        <end position="384"/>
    </location>
</feature>
<dbReference type="EMBL" id="ANOG01000676">
    <property type="protein sequence ID" value="EMI18365.1"/>
    <property type="molecule type" value="Genomic_DNA"/>
</dbReference>
<dbReference type="GO" id="GO:0005737">
    <property type="term" value="C:cytoplasm"/>
    <property type="evidence" value="ECO:0007669"/>
    <property type="project" value="TreeGrafter"/>
</dbReference>
<evidence type="ECO:0000256" key="4">
    <source>
        <dbReference type="ARBA" id="ARBA00023014"/>
    </source>
</evidence>
<dbReference type="PATRIC" id="fig|1265738.3.peg.4717"/>
<accession>M5RGB4</accession>
<dbReference type="AlphaFoldDB" id="M5RGB4"/>
<dbReference type="Pfam" id="PF01266">
    <property type="entry name" value="DAO"/>
    <property type="match status" value="1"/>
</dbReference>
<comment type="caution">
    <text evidence="7">The sequence shown here is derived from an EMBL/GenBank/DDBJ whole genome shotgun (WGS) entry which is preliminary data.</text>
</comment>
<dbReference type="InterPro" id="IPR017941">
    <property type="entry name" value="Rieske_2Fe-2S"/>
</dbReference>
<gene>
    <name evidence="7" type="ORF">RMSM_04696</name>
</gene>
<keyword evidence="8" id="KW-1185">Reference proteome</keyword>
<evidence type="ECO:0000313" key="7">
    <source>
        <dbReference type="EMBL" id="EMI18365.1"/>
    </source>
</evidence>
<dbReference type="Pfam" id="PF00355">
    <property type="entry name" value="Rieske"/>
    <property type="match status" value="1"/>
</dbReference>
<evidence type="ECO:0000256" key="2">
    <source>
        <dbReference type="ARBA" id="ARBA00022723"/>
    </source>
</evidence>
<keyword evidence="5" id="KW-0472">Membrane</keyword>
<organism evidence="7 8">
    <name type="scientific">Rhodopirellula maiorica SM1</name>
    <dbReference type="NCBI Taxonomy" id="1265738"/>
    <lineage>
        <taxon>Bacteria</taxon>
        <taxon>Pseudomonadati</taxon>
        <taxon>Planctomycetota</taxon>
        <taxon>Planctomycetia</taxon>
        <taxon>Pirellulales</taxon>
        <taxon>Pirellulaceae</taxon>
        <taxon>Novipirellula</taxon>
    </lineage>
</organism>
<dbReference type="GO" id="GO:0046872">
    <property type="term" value="F:metal ion binding"/>
    <property type="evidence" value="ECO:0007669"/>
    <property type="project" value="UniProtKB-KW"/>
</dbReference>
<feature type="domain" description="Rieske" evidence="6">
    <location>
        <begin position="429"/>
        <end position="517"/>
    </location>
</feature>
<dbReference type="InterPro" id="IPR006076">
    <property type="entry name" value="FAD-dep_OxRdtase"/>
</dbReference>
<dbReference type="PROSITE" id="PS51296">
    <property type="entry name" value="RIESKE"/>
    <property type="match status" value="1"/>
</dbReference>
<dbReference type="Gene3D" id="2.102.10.10">
    <property type="entry name" value="Rieske [2Fe-2S] iron-sulphur domain"/>
    <property type="match status" value="1"/>
</dbReference>
<dbReference type="InterPro" id="IPR036188">
    <property type="entry name" value="FAD/NAD-bd_sf"/>
</dbReference>
<dbReference type="SUPFAM" id="SSF50022">
    <property type="entry name" value="ISP domain"/>
    <property type="match status" value="1"/>
</dbReference>
<sequence length="517" mass="55780">MCSLVLKVLENFPFPRCTMNANAIHHSCWVQSNPLAQRFDRLSSTHTSDVAVVGGGITGLSVALELLHRGFSVAVYEASIIGGGTTGGSTGHLDAHPEIGCGELLSKLGETGGREYVQLRQAAIAAIEHRAANDCDVTRVPGYYYSEHADDASSLRDECEAAARLGLPVEWCDKPPLPYASVGFRIDSMARMDSMAYLRRLTDLVVEAGGKIFEKSIARVSLEEQTRELPIGDGTAHFDHLVLAAHCNKSDSMLLDIETPAYQSYALLAVVTNPPEDGLFWDNSDPYFYIRRWGSASANKIIVGGCDHRTGDGDTQQAQADLEEYVRQRFDVRSIESRWSAELFEPTDGLPMIGNVPGKKNVWIATGLSGVGLTLGTAAGWLIADQIFRGSSTLQDALSPARLSVSAITGAVTEMAAPVKGMAQRILPAKRIDPATLRPGEGAVGDVEGVHTAICRDKSGTLHQCDPVCTHMGGTVSWNEAEQTWDCPVHGGRFTNCGKRLYGPPEQDLQSPKADKQ</sequence>
<keyword evidence="5" id="KW-0812">Transmembrane</keyword>
<dbReference type="PANTHER" id="PTHR13847:SF274">
    <property type="entry name" value="RIESKE 2FE-2S IRON-SULFUR PROTEIN YHFW-RELATED"/>
    <property type="match status" value="1"/>
</dbReference>
<dbReference type="Gene3D" id="3.30.9.10">
    <property type="entry name" value="D-Amino Acid Oxidase, subunit A, domain 2"/>
    <property type="match status" value="1"/>
</dbReference>
<dbReference type="SUPFAM" id="SSF51905">
    <property type="entry name" value="FAD/NAD(P)-binding domain"/>
    <property type="match status" value="1"/>
</dbReference>
<protein>
    <submittedName>
        <fullName evidence="7">Oxidoreductase, with rieske iron-sulfur protein 2fe-2S subunit</fullName>
    </submittedName>
</protein>
<proteinExistence type="predicted"/>
<keyword evidence="4" id="KW-0411">Iron-sulfur</keyword>
<evidence type="ECO:0000313" key="8">
    <source>
        <dbReference type="Proteomes" id="UP000011991"/>
    </source>
</evidence>
<keyword evidence="5" id="KW-1133">Transmembrane helix</keyword>
<evidence type="ECO:0000256" key="3">
    <source>
        <dbReference type="ARBA" id="ARBA00023004"/>
    </source>
</evidence>
<reference evidence="7 8" key="1">
    <citation type="journal article" date="2013" name="Mar. Genomics">
        <title>Expression of sulfatases in Rhodopirellula baltica and the diversity of sulfatases in the genus Rhodopirellula.</title>
        <authorList>
            <person name="Wegner C.E."/>
            <person name="Richter-Heitmann T."/>
            <person name="Klindworth A."/>
            <person name="Klockow C."/>
            <person name="Richter M."/>
            <person name="Achstetter T."/>
            <person name="Glockner F.O."/>
            <person name="Harder J."/>
        </authorList>
    </citation>
    <scope>NUCLEOTIDE SEQUENCE [LARGE SCALE GENOMIC DNA]</scope>
    <source>
        <strain evidence="7 8">SM1</strain>
    </source>
</reference>